<dbReference type="EMBL" id="CM047898">
    <property type="protein sequence ID" value="KAJ0106009.1"/>
    <property type="molecule type" value="Genomic_DNA"/>
</dbReference>
<protein>
    <submittedName>
        <fullName evidence="1">Uncharacterized protein</fullName>
    </submittedName>
</protein>
<comment type="caution">
    <text evidence="1">The sequence shown here is derived from an EMBL/GenBank/DDBJ whole genome shotgun (WGS) entry which is preliminary data.</text>
</comment>
<evidence type="ECO:0000313" key="2">
    <source>
        <dbReference type="Proteomes" id="UP001164250"/>
    </source>
</evidence>
<dbReference type="Proteomes" id="UP001164250">
    <property type="component" value="Chromosome 2"/>
</dbReference>
<proteinExistence type="predicted"/>
<keyword evidence="2" id="KW-1185">Reference proteome</keyword>
<name>A0ACC1C207_9ROSI</name>
<reference evidence="2" key="1">
    <citation type="journal article" date="2023" name="G3 (Bethesda)">
        <title>Genome assembly and association tests identify interacting loci associated with vigor, precocity, and sex in interspecific pistachio rootstocks.</title>
        <authorList>
            <person name="Palmer W."/>
            <person name="Jacygrad E."/>
            <person name="Sagayaradj S."/>
            <person name="Cavanaugh K."/>
            <person name="Han R."/>
            <person name="Bertier L."/>
            <person name="Beede B."/>
            <person name="Kafkas S."/>
            <person name="Golino D."/>
            <person name="Preece J."/>
            <person name="Michelmore R."/>
        </authorList>
    </citation>
    <scope>NUCLEOTIDE SEQUENCE [LARGE SCALE GENOMIC DNA]</scope>
</reference>
<organism evidence="1 2">
    <name type="scientific">Pistacia atlantica</name>
    <dbReference type="NCBI Taxonomy" id="434234"/>
    <lineage>
        <taxon>Eukaryota</taxon>
        <taxon>Viridiplantae</taxon>
        <taxon>Streptophyta</taxon>
        <taxon>Embryophyta</taxon>
        <taxon>Tracheophyta</taxon>
        <taxon>Spermatophyta</taxon>
        <taxon>Magnoliopsida</taxon>
        <taxon>eudicotyledons</taxon>
        <taxon>Gunneridae</taxon>
        <taxon>Pentapetalae</taxon>
        <taxon>rosids</taxon>
        <taxon>malvids</taxon>
        <taxon>Sapindales</taxon>
        <taxon>Anacardiaceae</taxon>
        <taxon>Pistacia</taxon>
    </lineage>
</organism>
<sequence>MSTSSKSDSESVFDVEELLQFGTRYKEPRKEKDMLRESQSQSFDLIKRLELHVKSLSEARNEDKKHIQKLERELMNCSQEIDYLEDQLNARNEEVHSLSEHIHSLELKLVGMENLQDEAAQLEDELKNSDSEHLLLFEELQRKEEEIQKSALCIEKLEESISASVLESQCEIESLKLDIVALERTSIEAKKIQKKSIQEKARMNSLIQELEVRIQDAEEIIQCLEKENKELKKKLLTSEMNARVFCQKIEEWMEKEDRTELNTHSCVSELERNHTISKEMGKVFGAFLSKLAPDADLEEKIKNMEELREEKLKAKEEAEDLAQEMAELRYQMTNLLEEECKRRAYIEQASLQRIAELEAQIQKEQRECSAVGRHLREA</sequence>
<evidence type="ECO:0000313" key="1">
    <source>
        <dbReference type="EMBL" id="KAJ0106009.1"/>
    </source>
</evidence>
<gene>
    <name evidence="1" type="ORF">Patl1_18842</name>
</gene>
<accession>A0ACC1C207</accession>